<evidence type="ECO:0000313" key="2">
    <source>
        <dbReference type="EMBL" id="CAB9529562.1"/>
    </source>
</evidence>
<protein>
    <submittedName>
        <fullName evidence="2">Uncharacterized protein</fullName>
    </submittedName>
</protein>
<evidence type="ECO:0000256" key="1">
    <source>
        <dbReference type="SAM" id="MobiDB-lite"/>
    </source>
</evidence>
<comment type="caution">
    <text evidence="2">The sequence shown here is derived from an EMBL/GenBank/DDBJ whole genome shotgun (WGS) entry which is preliminary data.</text>
</comment>
<feature type="compositionally biased region" description="Polar residues" evidence="1">
    <location>
        <begin position="64"/>
        <end position="78"/>
    </location>
</feature>
<name>A0A9N8EYS4_9STRA</name>
<sequence length="255" mass="28086">MSTKRYKRRKDDDAIHRAGMFLKLSKQGNAMTVNQVIQFAGFDETDMNNDAIKRSIYRARDSIQQAEATGSQTTSSNHQTAATQPQPQAASLPIPTIHAGAPTKPKGKMRLTIKQAHGGRKRQAELKQLRDNLFKQACNEFKTECDRKAVAKENGKKLDGFKSAEAICAVINQTYQEQLDGGRIVARTVREYVKDGRMGQPINRRGNKGRLPPDVYGALCGAVKSYAILAQQDGTISSNTRPGLARKVNAVVNSK</sequence>
<feature type="compositionally biased region" description="Low complexity" evidence="1">
    <location>
        <begin position="79"/>
        <end position="90"/>
    </location>
</feature>
<dbReference type="EMBL" id="CAICTM010002543">
    <property type="protein sequence ID" value="CAB9529562.1"/>
    <property type="molecule type" value="Genomic_DNA"/>
</dbReference>
<gene>
    <name evidence="2" type="ORF">SEMRO_2545_G330770.1</name>
</gene>
<reference evidence="2" key="1">
    <citation type="submission" date="2020-06" db="EMBL/GenBank/DDBJ databases">
        <authorList>
            <consortium name="Plant Systems Biology data submission"/>
        </authorList>
    </citation>
    <scope>NUCLEOTIDE SEQUENCE</scope>
    <source>
        <strain evidence="2">D6</strain>
    </source>
</reference>
<accession>A0A9N8EYS4</accession>
<feature type="region of interest" description="Disordered" evidence="1">
    <location>
        <begin position="64"/>
        <end position="108"/>
    </location>
</feature>
<dbReference type="Proteomes" id="UP001153069">
    <property type="component" value="Unassembled WGS sequence"/>
</dbReference>
<dbReference type="AlphaFoldDB" id="A0A9N8EYS4"/>
<proteinExistence type="predicted"/>
<evidence type="ECO:0000313" key="3">
    <source>
        <dbReference type="Proteomes" id="UP001153069"/>
    </source>
</evidence>
<organism evidence="2 3">
    <name type="scientific">Seminavis robusta</name>
    <dbReference type="NCBI Taxonomy" id="568900"/>
    <lineage>
        <taxon>Eukaryota</taxon>
        <taxon>Sar</taxon>
        <taxon>Stramenopiles</taxon>
        <taxon>Ochrophyta</taxon>
        <taxon>Bacillariophyta</taxon>
        <taxon>Bacillariophyceae</taxon>
        <taxon>Bacillariophycidae</taxon>
        <taxon>Naviculales</taxon>
        <taxon>Naviculaceae</taxon>
        <taxon>Seminavis</taxon>
    </lineage>
</organism>
<keyword evidence="3" id="KW-1185">Reference proteome</keyword>